<dbReference type="InterPro" id="IPR002035">
    <property type="entry name" value="VWF_A"/>
</dbReference>
<dbReference type="CDD" id="cd00198">
    <property type="entry name" value="vWFA"/>
    <property type="match status" value="1"/>
</dbReference>
<dbReference type="InterPro" id="IPR017802">
    <property type="entry name" value="VWFA-rel_acidobac-type"/>
</dbReference>
<dbReference type="PROSITE" id="PS50234">
    <property type="entry name" value="VWFA"/>
    <property type="match status" value="1"/>
</dbReference>
<dbReference type="InterPro" id="IPR036465">
    <property type="entry name" value="vWFA_dom_sf"/>
</dbReference>
<proteinExistence type="predicted"/>
<dbReference type="Gene3D" id="3.40.50.410">
    <property type="entry name" value="von Willebrand factor, type A domain"/>
    <property type="match status" value="1"/>
</dbReference>
<dbReference type="Pfam" id="PF17957">
    <property type="entry name" value="Big_7"/>
    <property type="match status" value="1"/>
</dbReference>
<sequence length="386" mass="44026">MKLFHEQITILTSLLLFLLLLPALCAFAEDNVHIKIISPTENDTIAGKTRIIIDIIGDKEKIEKVEFYIDKKFVHVVFEPPYVFTFDFGLTPAERIIKVLGYVDGLVKTSDAIRTKAYKLSYLIGVKLVEVHTSVLDRKSVPIKGLYKNEFIVFDNDAEQKITHFDREKVPLYLVLLLDKSASMKYKIETAKELTKKFISGIIGKTDYISFIAFDDEIHLMNRFTQNTSDIFTSIDSLQAEGGTALNDAIAYSYSLFEPGMRRKTIIIVTDGKDESSHLNASQMLNLCRKGGMPIFSIAQGQGLNVKELKEYLQLIAENTGGLTITAEKIKDLKKSFDYIEEVIKSQYLLGYEVHDNYPKGWHYIQVKLKTMKHTVLYTPTMYLEE</sequence>
<dbReference type="Proteomes" id="UP000178943">
    <property type="component" value="Unassembled WGS sequence"/>
</dbReference>
<dbReference type="SMART" id="SM00327">
    <property type="entry name" value="VWA"/>
    <property type="match status" value="1"/>
</dbReference>
<organism evidence="3 4">
    <name type="scientific">Candidatus Fischerbacteria bacterium RBG_13_37_8</name>
    <dbReference type="NCBI Taxonomy" id="1817863"/>
    <lineage>
        <taxon>Bacteria</taxon>
        <taxon>Candidatus Fischeribacteriota</taxon>
    </lineage>
</organism>
<feature type="domain" description="VWFA" evidence="2">
    <location>
        <begin position="173"/>
        <end position="343"/>
    </location>
</feature>
<keyword evidence="1" id="KW-0732">Signal</keyword>
<dbReference type="Gene3D" id="2.60.40.10">
    <property type="entry name" value="Immunoglobulins"/>
    <property type="match status" value="1"/>
</dbReference>
<evidence type="ECO:0000256" key="1">
    <source>
        <dbReference type="SAM" id="SignalP"/>
    </source>
</evidence>
<dbReference type="SUPFAM" id="SSF53300">
    <property type="entry name" value="vWA-like"/>
    <property type="match status" value="1"/>
</dbReference>
<dbReference type="EMBL" id="MFGW01000085">
    <property type="protein sequence ID" value="OGF66670.1"/>
    <property type="molecule type" value="Genomic_DNA"/>
</dbReference>
<gene>
    <name evidence="3" type="ORF">A2Y62_21395</name>
</gene>
<reference evidence="3 4" key="1">
    <citation type="journal article" date="2016" name="Nat. Commun.">
        <title>Thousands of microbial genomes shed light on interconnected biogeochemical processes in an aquifer system.</title>
        <authorList>
            <person name="Anantharaman K."/>
            <person name="Brown C.T."/>
            <person name="Hug L.A."/>
            <person name="Sharon I."/>
            <person name="Castelle C.J."/>
            <person name="Probst A.J."/>
            <person name="Thomas B.C."/>
            <person name="Singh A."/>
            <person name="Wilkins M.J."/>
            <person name="Karaoz U."/>
            <person name="Brodie E.L."/>
            <person name="Williams K.H."/>
            <person name="Hubbard S.S."/>
            <person name="Banfield J.F."/>
        </authorList>
    </citation>
    <scope>NUCLEOTIDE SEQUENCE [LARGE SCALE GENOMIC DNA]</scope>
</reference>
<dbReference type="Pfam" id="PF00092">
    <property type="entry name" value="VWA"/>
    <property type="match status" value="1"/>
</dbReference>
<name>A0A1F5VTJ3_9BACT</name>
<feature type="chain" id="PRO_5009522071" description="VWFA domain-containing protein" evidence="1">
    <location>
        <begin position="29"/>
        <end position="386"/>
    </location>
</feature>
<comment type="caution">
    <text evidence="3">The sequence shown here is derived from an EMBL/GenBank/DDBJ whole genome shotgun (WGS) entry which is preliminary data.</text>
</comment>
<evidence type="ECO:0000313" key="4">
    <source>
        <dbReference type="Proteomes" id="UP000178943"/>
    </source>
</evidence>
<evidence type="ECO:0000313" key="3">
    <source>
        <dbReference type="EMBL" id="OGF66670.1"/>
    </source>
</evidence>
<protein>
    <recommendedName>
        <fullName evidence="2">VWFA domain-containing protein</fullName>
    </recommendedName>
</protein>
<dbReference type="NCBIfam" id="TIGR03436">
    <property type="entry name" value="acidobact_VWFA"/>
    <property type="match status" value="1"/>
</dbReference>
<dbReference type="AlphaFoldDB" id="A0A1F5VTJ3"/>
<accession>A0A1F5VTJ3</accession>
<dbReference type="InterPro" id="IPR013783">
    <property type="entry name" value="Ig-like_fold"/>
</dbReference>
<feature type="signal peptide" evidence="1">
    <location>
        <begin position="1"/>
        <end position="28"/>
    </location>
</feature>
<evidence type="ECO:0000259" key="2">
    <source>
        <dbReference type="PROSITE" id="PS50234"/>
    </source>
</evidence>
<dbReference type="STRING" id="1817863.A2Y62_21395"/>